<keyword evidence="2" id="KW-1185">Reference proteome</keyword>
<dbReference type="SUPFAM" id="SSF48371">
    <property type="entry name" value="ARM repeat"/>
    <property type="match status" value="1"/>
</dbReference>
<dbReference type="Proteomes" id="UP001476798">
    <property type="component" value="Unassembled WGS sequence"/>
</dbReference>
<dbReference type="InterPro" id="IPR016024">
    <property type="entry name" value="ARM-type_fold"/>
</dbReference>
<comment type="caution">
    <text evidence="1">The sequence shown here is derived from an EMBL/GenBank/DDBJ whole genome shotgun (WGS) entry which is preliminary data.</text>
</comment>
<gene>
    <name evidence="1" type="ORF">GOODEAATRI_006683</name>
</gene>
<reference evidence="1 2" key="1">
    <citation type="submission" date="2021-06" db="EMBL/GenBank/DDBJ databases">
        <authorList>
            <person name="Palmer J.M."/>
        </authorList>
    </citation>
    <scope>NUCLEOTIDE SEQUENCE [LARGE SCALE GENOMIC DNA]</scope>
    <source>
        <strain evidence="1 2">GA_2019</strain>
        <tissue evidence="1">Muscle</tissue>
    </source>
</reference>
<accession>A0ABV0MFM7</accession>
<protein>
    <submittedName>
        <fullName evidence="1">Uncharacterized protein</fullName>
    </submittedName>
</protein>
<evidence type="ECO:0000313" key="1">
    <source>
        <dbReference type="EMBL" id="MEQ2157907.1"/>
    </source>
</evidence>
<proteinExistence type="predicted"/>
<dbReference type="InterPro" id="IPR011989">
    <property type="entry name" value="ARM-like"/>
</dbReference>
<name>A0ABV0MFM7_9TELE</name>
<evidence type="ECO:0000313" key="2">
    <source>
        <dbReference type="Proteomes" id="UP001476798"/>
    </source>
</evidence>
<dbReference type="EMBL" id="JAHRIO010000323">
    <property type="protein sequence ID" value="MEQ2157907.1"/>
    <property type="molecule type" value="Genomic_DNA"/>
</dbReference>
<sequence length="222" mass="25097">MLVPPQEMVVTLGHIFPPNRPRVNSHIQAFEIKWHFMISGGSSPCLPKAAPDKSIAYKDQRCFSSHPLSKLFLEILTSLVKNRLCRMSAELLRLLSSVQHVRDQLKEMEGVPVLLSLLHSRNLKLLWSVTWVVVQLCEDPDCRAEIRGWGGVQQLLRLLNIDRQHVADRSAIEMPPTPSNAPQFPGEHMSEGLGPHETVQKTVALQSGQRPHRAEYHTMCPK</sequence>
<dbReference type="Gene3D" id="1.25.10.10">
    <property type="entry name" value="Leucine-rich Repeat Variant"/>
    <property type="match status" value="1"/>
</dbReference>
<organism evidence="1 2">
    <name type="scientific">Goodea atripinnis</name>
    <dbReference type="NCBI Taxonomy" id="208336"/>
    <lineage>
        <taxon>Eukaryota</taxon>
        <taxon>Metazoa</taxon>
        <taxon>Chordata</taxon>
        <taxon>Craniata</taxon>
        <taxon>Vertebrata</taxon>
        <taxon>Euteleostomi</taxon>
        <taxon>Actinopterygii</taxon>
        <taxon>Neopterygii</taxon>
        <taxon>Teleostei</taxon>
        <taxon>Neoteleostei</taxon>
        <taxon>Acanthomorphata</taxon>
        <taxon>Ovalentaria</taxon>
        <taxon>Atherinomorphae</taxon>
        <taxon>Cyprinodontiformes</taxon>
        <taxon>Goodeidae</taxon>
        <taxon>Goodea</taxon>
    </lineage>
</organism>